<protein>
    <recommendedName>
        <fullName evidence="2">Protease Do-like PDZ domain-containing protein</fullName>
    </recommendedName>
</protein>
<evidence type="ECO:0000259" key="2">
    <source>
        <dbReference type="Pfam" id="PF17815"/>
    </source>
</evidence>
<dbReference type="PANTHER" id="PTHR45980:SF9">
    <property type="entry name" value="PROTEASE DO-LIKE 10, MITOCHONDRIAL-RELATED"/>
    <property type="match status" value="1"/>
</dbReference>
<dbReference type="Pfam" id="PF17815">
    <property type="entry name" value="PDZ_3"/>
    <property type="match status" value="1"/>
</dbReference>
<evidence type="ECO:0000313" key="3">
    <source>
        <dbReference type="EMBL" id="KAG6760011.1"/>
    </source>
</evidence>
<name>A0A8X8CF39_POPTO</name>
<comment type="caution">
    <text evidence="3">The sequence shown here is derived from an EMBL/GenBank/DDBJ whole genome shotgun (WGS) entry which is preliminary data.</text>
</comment>
<evidence type="ECO:0000256" key="1">
    <source>
        <dbReference type="SAM" id="SignalP"/>
    </source>
</evidence>
<keyword evidence="4" id="KW-1185">Reference proteome</keyword>
<evidence type="ECO:0000313" key="4">
    <source>
        <dbReference type="Proteomes" id="UP000886885"/>
    </source>
</evidence>
<organism evidence="3 4">
    <name type="scientific">Populus tomentosa</name>
    <name type="common">Chinese white poplar</name>
    <dbReference type="NCBI Taxonomy" id="118781"/>
    <lineage>
        <taxon>Eukaryota</taxon>
        <taxon>Viridiplantae</taxon>
        <taxon>Streptophyta</taxon>
        <taxon>Embryophyta</taxon>
        <taxon>Tracheophyta</taxon>
        <taxon>Spermatophyta</taxon>
        <taxon>Magnoliopsida</taxon>
        <taxon>eudicotyledons</taxon>
        <taxon>Gunneridae</taxon>
        <taxon>Pentapetalae</taxon>
        <taxon>rosids</taxon>
        <taxon>fabids</taxon>
        <taxon>Malpighiales</taxon>
        <taxon>Salicaceae</taxon>
        <taxon>Saliceae</taxon>
        <taxon>Populus</taxon>
    </lineage>
</organism>
<dbReference type="Proteomes" id="UP000886885">
    <property type="component" value="Chromosome 10A"/>
</dbReference>
<keyword evidence="1" id="KW-0732">Signal</keyword>
<accession>A0A8X8CF39</accession>
<proteinExistence type="predicted"/>
<feature type="domain" description="Protease Do-like PDZ" evidence="2">
    <location>
        <begin position="195"/>
        <end position="284"/>
    </location>
</feature>
<feature type="chain" id="PRO_5036481523" description="Protease Do-like PDZ domain-containing protein" evidence="1">
    <location>
        <begin position="16"/>
        <end position="284"/>
    </location>
</feature>
<dbReference type="AlphaFoldDB" id="A0A8X8CF39"/>
<dbReference type="GO" id="GO:0004252">
    <property type="term" value="F:serine-type endopeptidase activity"/>
    <property type="evidence" value="ECO:0007669"/>
    <property type="project" value="TreeGrafter"/>
</dbReference>
<sequence>MFLLMVLFLIHVTCPCTLICNLTGALCIAFLKLRAEITFDHLVSMKKPNEIASVRVFRGGEEHEFSITLRPARFSTVLKQQLHNCVTGVSFINTCAHACVPSHDCSDDQRSISVFHYIENQCFLHNCLHSQTVCVGMDWIKIIILIHGQATGWWPYPPWLYACTFLDTKHNLEALLLLTIKGNLVVLRGQPSYLVLMDDINAGYERLAELQGPQRCWFGHEEQSRHAKMLKCRAVGPVSVKKVNGLEVDNLKHLCGLVEDCSSESLRFDLDDDSVIALNYQSAK</sequence>
<dbReference type="EMBL" id="JAAWWB010000019">
    <property type="protein sequence ID" value="KAG6760011.1"/>
    <property type="molecule type" value="Genomic_DNA"/>
</dbReference>
<gene>
    <name evidence="3" type="ORF">POTOM_036510</name>
</gene>
<dbReference type="OrthoDB" id="1111454at2759"/>
<reference evidence="3" key="1">
    <citation type="journal article" date="2020" name="bioRxiv">
        <title>Hybrid origin of Populus tomentosa Carr. identified through genome sequencing and phylogenomic analysis.</title>
        <authorList>
            <person name="An X."/>
            <person name="Gao K."/>
            <person name="Chen Z."/>
            <person name="Li J."/>
            <person name="Yang X."/>
            <person name="Yang X."/>
            <person name="Zhou J."/>
            <person name="Guo T."/>
            <person name="Zhao T."/>
            <person name="Huang S."/>
            <person name="Miao D."/>
            <person name="Khan W.U."/>
            <person name="Rao P."/>
            <person name="Ye M."/>
            <person name="Lei B."/>
            <person name="Liao W."/>
            <person name="Wang J."/>
            <person name="Ji L."/>
            <person name="Li Y."/>
            <person name="Guo B."/>
            <person name="Mustafa N.S."/>
            <person name="Li S."/>
            <person name="Yun Q."/>
            <person name="Keller S.R."/>
            <person name="Mao J."/>
            <person name="Zhang R."/>
            <person name="Strauss S.H."/>
        </authorList>
    </citation>
    <scope>NUCLEOTIDE SEQUENCE</scope>
    <source>
        <strain evidence="3">GM15</strain>
        <tissue evidence="3">Leaf</tissue>
    </source>
</reference>
<dbReference type="InterPro" id="IPR041517">
    <property type="entry name" value="DEGP_PDZ"/>
</dbReference>
<dbReference type="PANTHER" id="PTHR45980">
    <property type="match status" value="1"/>
</dbReference>
<feature type="signal peptide" evidence="1">
    <location>
        <begin position="1"/>
        <end position="15"/>
    </location>
</feature>